<proteinExistence type="predicted"/>
<dbReference type="EMBL" id="NAFL01000265">
    <property type="protein sequence ID" value="OSJ29557.1"/>
    <property type="molecule type" value="Genomic_DNA"/>
</dbReference>
<sequence>MTNPRDRKYEGAFERYDGAFESAMSAAITKAVIETSRVAGSGVVVFRTAETASALTTALAGILSMSLDATRSQTAISETLDELRKRLHRRIELMRSDAAFQDFMCRVFQGDGSEGSA</sequence>
<dbReference type="RefSeq" id="WP_085402483.1">
    <property type="nucleotide sequence ID" value="NZ_NAFL01000265.1"/>
</dbReference>
<organism evidence="1 2">
    <name type="scientific">Bradyrhizobium japonicum</name>
    <dbReference type="NCBI Taxonomy" id="375"/>
    <lineage>
        <taxon>Bacteria</taxon>
        <taxon>Pseudomonadati</taxon>
        <taxon>Pseudomonadota</taxon>
        <taxon>Alphaproteobacteria</taxon>
        <taxon>Hyphomicrobiales</taxon>
        <taxon>Nitrobacteraceae</taxon>
        <taxon>Bradyrhizobium</taxon>
    </lineage>
</organism>
<protein>
    <submittedName>
        <fullName evidence="1">Uncharacterized protein</fullName>
    </submittedName>
</protein>
<comment type="caution">
    <text evidence="1">The sequence shown here is derived from an EMBL/GenBank/DDBJ whole genome shotgun (WGS) entry which is preliminary data.</text>
</comment>
<gene>
    <name evidence="1" type="ORF">BSZ19_27470</name>
</gene>
<dbReference type="AlphaFoldDB" id="A0A1Y2JME1"/>
<evidence type="ECO:0000313" key="1">
    <source>
        <dbReference type="EMBL" id="OSJ29557.1"/>
    </source>
</evidence>
<accession>A0A1Y2JME1</accession>
<reference evidence="1 2" key="1">
    <citation type="submission" date="2017-03" db="EMBL/GenBank/DDBJ databases">
        <title>Whole genome sequences of fourteen strains of Bradyrhizobium canariense and one strain of Bradyrhizobium japonicum isolated from Lupinus (Papilionoideae: Genisteae) species in Algeria.</title>
        <authorList>
            <person name="Crovadore J."/>
            <person name="Chekireb D."/>
            <person name="Brachmann A."/>
            <person name="Chablais R."/>
            <person name="Cochard B."/>
            <person name="Lefort F."/>
        </authorList>
    </citation>
    <scope>NUCLEOTIDE SEQUENCE [LARGE SCALE GENOMIC DNA]</scope>
    <source>
        <strain evidence="1 2">UBMA197</strain>
    </source>
</reference>
<evidence type="ECO:0000313" key="2">
    <source>
        <dbReference type="Proteomes" id="UP000193335"/>
    </source>
</evidence>
<name>A0A1Y2JME1_BRAJP</name>
<dbReference type="Proteomes" id="UP000193335">
    <property type="component" value="Unassembled WGS sequence"/>
</dbReference>